<dbReference type="InterPro" id="IPR006225">
    <property type="entry name" value="PsdUridine_synth_RluC/D"/>
</dbReference>
<evidence type="ECO:0000256" key="2">
    <source>
        <dbReference type="ARBA" id="ARBA00023235"/>
    </source>
</evidence>
<evidence type="ECO:0000259" key="3">
    <source>
        <dbReference type="Pfam" id="PF00849"/>
    </source>
</evidence>
<dbReference type="InterPro" id="IPR050188">
    <property type="entry name" value="RluA_PseudoU_synthase"/>
</dbReference>
<dbReference type="Pfam" id="PF01479">
    <property type="entry name" value="S4"/>
    <property type="match status" value="1"/>
</dbReference>
<accession>A0A0W8E9K1</accession>
<feature type="domain" description="RNA-binding S4" evidence="4">
    <location>
        <begin position="24"/>
        <end position="69"/>
    </location>
</feature>
<dbReference type="EMBL" id="LNQE01001820">
    <property type="protein sequence ID" value="KUG05319.1"/>
    <property type="molecule type" value="Genomic_DNA"/>
</dbReference>
<dbReference type="GO" id="GO:0009982">
    <property type="term" value="F:pseudouridine synthase activity"/>
    <property type="evidence" value="ECO:0007669"/>
    <property type="project" value="InterPro"/>
</dbReference>
<dbReference type="AlphaFoldDB" id="A0A0W8E9K1"/>
<dbReference type="SUPFAM" id="SSF55120">
    <property type="entry name" value="Pseudouridine synthase"/>
    <property type="match status" value="1"/>
</dbReference>
<comment type="similarity">
    <text evidence="1">Belongs to the pseudouridine synthase RluA family.</text>
</comment>
<dbReference type="GO" id="GO:0004730">
    <property type="term" value="F:pseudouridylate synthase activity"/>
    <property type="evidence" value="ECO:0007669"/>
    <property type="project" value="UniProtKB-EC"/>
</dbReference>
<dbReference type="Gene3D" id="3.10.290.10">
    <property type="entry name" value="RNA-binding S4 domain"/>
    <property type="match status" value="1"/>
</dbReference>
<dbReference type="Pfam" id="PF00849">
    <property type="entry name" value="PseudoU_synth_2"/>
    <property type="match status" value="1"/>
</dbReference>
<evidence type="ECO:0000313" key="5">
    <source>
        <dbReference type="EMBL" id="KUG05319.1"/>
    </source>
</evidence>
<dbReference type="PANTHER" id="PTHR21600:SF44">
    <property type="entry name" value="RIBOSOMAL LARGE SUBUNIT PSEUDOURIDINE SYNTHASE D"/>
    <property type="match status" value="1"/>
</dbReference>
<evidence type="ECO:0000256" key="1">
    <source>
        <dbReference type="ARBA" id="ARBA00010876"/>
    </source>
</evidence>
<comment type="caution">
    <text evidence="5">The sequence shown here is derived from an EMBL/GenBank/DDBJ whole genome shotgun (WGS) entry which is preliminary data.</text>
</comment>
<evidence type="ECO:0000259" key="4">
    <source>
        <dbReference type="Pfam" id="PF01479"/>
    </source>
</evidence>
<dbReference type="InterPro" id="IPR002942">
    <property type="entry name" value="S4_RNA-bd"/>
</dbReference>
<dbReference type="InterPro" id="IPR006224">
    <property type="entry name" value="PsdUridine_synth_RluA-like_CS"/>
</dbReference>
<proteinExistence type="inferred from homology"/>
<dbReference type="PROSITE" id="PS01129">
    <property type="entry name" value="PSI_RLU"/>
    <property type="match status" value="1"/>
</dbReference>
<keyword evidence="2" id="KW-0413">Isomerase</keyword>
<organism evidence="5">
    <name type="scientific">hydrocarbon metagenome</name>
    <dbReference type="NCBI Taxonomy" id="938273"/>
    <lineage>
        <taxon>unclassified sequences</taxon>
        <taxon>metagenomes</taxon>
        <taxon>ecological metagenomes</taxon>
    </lineage>
</organism>
<dbReference type="EC" id="4.2.1.70" evidence="5"/>
<dbReference type="NCBIfam" id="TIGR00005">
    <property type="entry name" value="rluA_subfam"/>
    <property type="match status" value="1"/>
</dbReference>
<dbReference type="CDD" id="cd02869">
    <property type="entry name" value="PseudoU_synth_RluA_like"/>
    <property type="match status" value="1"/>
</dbReference>
<dbReference type="InterPro" id="IPR036986">
    <property type="entry name" value="S4_RNA-bd_sf"/>
</dbReference>
<reference evidence="5" key="1">
    <citation type="journal article" date="2015" name="Proc. Natl. Acad. Sci. U.S.A.">
        <title>Networks of energetic and metabolic interactions define dynamics in microbial communities.</title>
        <authorList>
            <person name="Embree M."/>
            <person name="Liu J.K."/>
            <person name="Al-Bassam M.M."/>
            <person name="Zengler K."/>
        </authorList>
    </citation>
    <scope>NUCLEOTIDE SEQUENCE</scope>
</reference>
<dbReference type="PROSITE" id="PS50889">
    <property type="entry name" value="S4"/>
    <property type="match status" value="1"/>
</dbReference>
<name>A0A0W8E9K1_9ZZZZ</name>
<dbReference type="InterPro" id="IPR020103">
    <property type="entry name" value="PsdUridine_synth_cat_dom_sf"/>
</dbReference>
<dbReference type="GO" id="GO:0003723">
    <property type="term" value="F:RNA binding"/>
    <property type="evidence" value="ECO:0007669"/>
    <property type="project" value="InterPro"/>
</dbReference>
<feature type="domain" description="Pseudouridine synthase RsuA/RluA-like" evidence="3">
    <location>
        <begin position="93"/>
        <end position="244"/>
    </location>
</feature>
<protein>
    <submittedName>
        <fullName evidence="5">Ribosomal large subunit pseudouridine synthase d</fullName>
        <ecNumber evidence="5">4.2.1.70</ecNumber>
    </submittedName>
</protein>
<keyword evidence="5" id="KW-0456">Lyase</keyword>
<dbReference type="PANTHER" id="PTHR21600">
    <property type="entry name" value="MITOCHONDRIAL RNA PSEUDOURIDINE SYNTHASE"/>
    <property type="match status" value="1"/>
</dbReference>
<dbReference type="GO" id="GO:0000455">
    <property type="term" value="P:enzyme-directed rRNA pseudouridine synthesis"/>
    <property type="evidence" value="ECO:0007669"/>
    <property type="project" value="TreeGrafter"/>
</dbReference>
<sequence>MSKPNNQFRLDRKSRLAVSEPAELMKFLMDQMPGKTRNNIKSLLTHRQILVDDEVVTQYNHLLQPGQEVLVNWSLVRDDKRNKDLKIIYEDAHIIVVDKPAGLLSMASDKEKVYTAYHQLTDYVRKDNPDHRIFIVHRLDRDTSGVMLFAKNEWTKHSLQEAWKEILVDRAYIAVVEGRVREDEGTIKSWLKETKTMLMYSSSTPGDGQEAVTHYRVLKKTSKYSLLEIRLETGRKNQIRVHMQDMGHSILGDKKYGSTTNPIGRLGLHAHILAFHHPASGELMRFETEVPKKFARLFR</sequence>
<gene>
    <name evidence="5" type="ORF">ASZ90_017260</name>
</gene>
<dbReference type="Gene3D" id="3.30.2350.10">
    <property type="entry name" value="Pseudouridine synthase"/>
    <property type="match status" value="1"/>
</dbReference>
<dbReference type="InterPro" id="IPR006145">
    <property type="entry name" value="PsdUridine_synth_RsuA/RluA"/>
</dbReference>
<dbReference type="SUPFAM" id="SSF55174">
    <property type="entry name" value="Alpha-L RNA-binding motif"/>
    <property type="match status" value="1"/>
</dbReference>